<reference evidence="6 7" key="1">
    <citation type="submission" date="2023-10" db="EMBL/GenBank/DDBJ databases">
        <title>Surface-active antibiotics is a multifunctional adaptation for post-fire microbes.</title>
        <authorList>
            <person name="Liu M.D."/>
            <person name="Du Y."/>
            <person name="Koupaei S.K."/>
            <person name="Kim N.R."/>
            <person name="Zhang W."/>
            <person name="Traxler M.F."/>
        </authorList>
    </citation>
    <scope>NUCLEOTIDE SEQUENCE [LARGE SCALE GENOMIC DNA]</scope>
    <source>
        <strain evidence="6 7">F3</strain>
    </source>
</reference>
<dbReference type="InterPro" id="IPR006879">
    <property type="entry name" value="YdjC-like"/>
</dbReference>
<dbReference type="SUPFAM" id="SSF88713">
    <property type="entry name" value="Glycoside hydrolase/deacetylase"/>
    <property type="match status" value="1"/>
</dbReference>
<proteinExistence type="predicted"/>
<dbReference type="Pfam" id="PF04794">
    <property type="entry name" value="YdjC"/>
    <property type="match status" value="1"/>
</dbReference>
<keyword evidence="4" id="KW-0460">Magnesium</keyword>
<gene>
    <name evidence="6" type="ORF">RW095_07555</name>
</gene>
<dbReference type="Proteomes" id="UP001302652">
    <property type="component" value="Chromosome 3"/>
</dbReference>
<comment type="cofactor">
    <cofactor evidence="1">
        <name>Mg(2+)</name>
        <dbReference type="ChEBI" id="CHEBI:18420"/>
    </cofactor>
</comment>
<evidence type="ECO:0000256" key="3">
    <source>
        <dbReference type="ARBA" id="ARBA00022801"/>
    </source>
</evidence>
<evidence type="ECO:0000313" key="7">
    <source>
        <dbReference type="Proteomes" id="UP001302652"/>
    </source>
</evidence>
<keyword evidence="2" id="KW-0479">Metal-binding</keyword>
<keyword evidence="3" id="KW-0378">Hydrolase</keyword>
<organism evidence="6 7">
    <name type="scientific">Paraburkholderia kirstenboschensis</name>
    <dbReference type="NCBI Taxonomy" id="1245436"/>
    <lineage>
        <taxon>Bacteria</taxon>
        <taxon>Pseudomonadati</taxon>
        <taxon>Pseudomonadota</taxon>
        <taxon>Betaproteobacteria</taxon>
        <taxon>Burkholderiales</taxon>
        <taxon>Burkholderiaceae</taxon>
        <taxon>Paraburkholderia</taxon>
    </lineage>
</organism>
<sequence>MTNTYTVHRKPQRKLIHTADDFDLHSRVNEAVERAGRHGVLTAASLMVCAPAARCMAPMHRRWSQVKRAG</sequence>
<dbReference type="InterPro" id="IPR011330">
    <property type="entry name" value="Glyco_hydro/deAcase_b/a-brl"/>
</dbReference>
<dbReference type="EMBL" id="CP136511">
    <property type="protein sequence ID" value="WOD13795.1"/>
    <property type="molecule type" value="Genomic_DNA"/>
</dbReference>
<evidence type="ECO:0000256" key="2">
    <source>
        <dbReference type="ARBA" id="ARBA00022723"/>
    </source>
</evidence>
<protein>
    <submittedName>
        <fullName evidence="6">ChbG/HpnK family deacetylase</fullName>
    </submittedName>
</protein>
<keyword evidence="7" id="KW-1185">Reference proteome</keyword>
<dbReference type="Gene3D" id="3.20.20.370">
    <property type="entry name" value="Glycoside hydrolase/deacetylase"/>
    <property type="match status" value="1"/>
</dbReference>
<evidence type="ECO:0000313" key="6">
    <source>
        <dbReference type="EMBL" id="WOD13795.1"/>
    </source>
</evidence>
<accession>A0ABZ0E974</accession>
<name>A0ABZ0E974_9BURK</name>
<evidence type="ECO:0000256" key="1">
    <source>
        <dbReference type="ARBA" id="ARBA00001946"/>
    </source>
</evidence>
<keyword evidence="5" id="KW-0119">Carbohydrate metabolism</keyword>
<evidence type="ECO:0000256" key="5">
    <source>
        <dbReference type="ARBA" id="ARBA00023277"/>
    </source>
</evidence>
<evidence type="ECO:0000256" key="4">
    <source>
        <dbReference type="ARBA" id="ARBA00022842"/>
    </source>
</evidence>